<dbReference type="InterPro" id="IPR016571">
    <property type="entry name" value="Spore_coat_assembly_CotJB"/>
</dbReference>
<proteinExistence type="predicted"/>
<dbReference type="PIRSF" id="PIRSF010606">
    <property type="entry name" value="Spore_coat_CotJB"/>
    <property type="match status" value="1"/>
</dbReference>
<evidence type="ECO:0000259" key="1">
    <source>
        <dbReference type="Pfam" id="PF12652"/>
    </source>
</evidence>
<feature type="domain" description="Protein CotJB" evidence="1">
    <location>
        <begin position="11"/>
        <end position="87"/>
    </location>
</feature>
<dbReference type="EMBL" id="JACOOY010000001">
    <property type="protein sequence ID" value="MBC5663878.1"/>
    <property type="molecule type" value="Genomic_DNA"/>
</dbReference>
<evidence type="ECO:0000313" key="2">
    <source>
        <dbReference type="EMBL" id="MBC5663878.1"/>
    </source>
</evidence>
<dbReference type="RefSeq" id="WP_186855236.1">
    <property type="nucleotide sequence ID" value="NZ_JACOOY010000001.1"/>
</dbReference>
<dbReference type="Pfam" id="PF12652">
    <property type="entry name" value="CotJB"/>
    <property type="match status" value="1"/>
</dbReference>
<accession>A0ABR7ERA3</accession>
<evidence type="ECO:0000313" key="3">
    <source>
        <dbReference type="Proteomes" id="UP000647235"/>
    </source>
</evidence>
<comment type="caution">
    <text evidence="2">The sequence shown here is derived from an EMBL/GenBank/DDBJ whole genome shotgun (WGS) entry which is preliminary data.</text>
</comment>
<dbReference type="Proteomes" id="UP000647235">
    <property type="component" value="Unassembled WGS sequence"/>
</dbReference>
<sequence length="91" mass="10727">MNNDKRLSRQELLQWINAVSFAVNDVTLFLDTHPDDAEALEYFEEFRTQRTRALQEYSRNYGPLTIDTATATPCEHWQWSTQSWPWQEGGC</sequence>
<name>A0ABR7ERA3_9FIRM</name>
<dbReference type="InterPro" id="IPR024207">
    <property type="entry name" value="CotJB_dom"/>
</dbReference>
<protein>
    <submittedName>
        <fullName evidence="2">Spore coat protein CotJB</fullName>
    </submittedName>
</protein>
<keyword evidence="3" id="KW-1185">Reference proteome</keyword>
<gene>
    <name evidence="2" type="ORF">H8S07_01060</name>
</gene>
<reference evidence="2 3" key="1">
    <citation type="submission" date="2020-08" db="EMBL/GenBank/DDBJ databases">
        <title>Genome public.</title>
        <authorList>
            <person name="Liu C."/>
            <person name="Sun Q."/>
        </authorList>
    </citation>
    <scope>NUCLEOTIDE SEQUENCE [LARGE SCALE GENOMIC DNA]</scope>
    <source>
        <strain evidence="2 3">NSJ-36</strain>
    </source>
</reference>
<keyword evidence="2" id="KW-0167">Capsid protein</keyword>
<keyword evidence="2" id="KW-0946">Virion</keyword>
<organism evidence="2 3">
    <name type="scientific">Dorea hominis</name>
    <dbReference type="NCBI Taxonomy" id="2763040"/>
    <lineage>
        <taxon>Bacteria</taxon>
        <taxon>Bacillati</taxon>
        <taxon>Bacillota</taxon>
        <taxon>Clostridia</taxon>
        <taxon>Lachnospirales</taxon>
        <taxon>Lachnospiraceae</taxon>
        <taxon>Dorea</taxon>
    </lineage>
</organism>